<evidence type="ECO:0000313" key="4">
    <source>
        <dbReference type="EMBL" id="THJ66822.1"/>
    </source>
</evidence>
<keyword evidence="5" id="KW-1185">Reference proteome</keyword>
<dbReference type="AlphaFoldDB" id="A0A4S5E5V0"/>
<comment type="caution">
    <text evidence="4">The sequence shown here is derived from an EMBL/GenBank/DDBJ whole genome shotgun (WGS) entry which is preliminary data.</text>
</comment>
<name>A0A4S5E5V0_9MICC</name>
<dbReference type="InterPro" id="IPR002347">
    <property type="entry name" value="SDR_fam"/>
</dbReference>
<evidence type="ECO:0000256" key="3">
    <source>
        <dbReference type="SAM" id="MobiDB-lite"/>
    </source>
</evidence>
<dbReference type="Gene3D" id="3.40.50.720">
    <property type="entry name" value="NAD(P)-binding Rossmann-like Domain"/>
    <property type="match status" value="1"/>
</dbReference>
<dbReference type="Pfam" id="PF00106">
    <property type="entry name" value="adh_short"/>
    <property type="match status" value="1"/>
</dbReference>
<dbReference type="Proteomes" id="UP000305233">
    <property type="component" value="Unassembled WGS sequence"/>
</dbReference>
<protein>
    <submittedName>
        <fullName evidence="4">SDR family NAD(P)-dependent oxidoreductase</fullName>
    </submittedName>
</protein>
<sequence length="122" mass="12397">MADYLGLRGKNGLVTAAGDGIGRASALAFAEAGACVLISDISAEGLEETARLITEVGGEYELLVADSSLESTAQDAVTEWRSGGGRWISHTTMPGSGPPALRSPNRISPRGSGSSTSTSSAR</sequence>
<proteinExistence type="inferred from homology"/>
<evidence type="ECO:0000256" key="2">
    <source>
        <dbReference type="ARBA" id="ARBA00023002"/>
    </source>
</evidence>
<dbReference type="OrthoDB" id="7064009at2"/>
<evidence type="ECO:0000256" key="1">
    <source>
        <dbReference type="ARBA" id="ARBA00006484"/>
    </source>
</evidence>
<accession>A0A4S5E5V0</accession>
<dbReference type="EMBL" id="SSWH01000005">
    <property type="protein sequence ID" value="THJ66822.1"/>
    <property type="molecule type" value="Genomic_DNA"/>
</dbReference>
<feature type="compositionally biased region" description="Low complexity" evidence="3">
    <location>
        <begin position="111"/>
        <end position="122"/>
    </location>
</feature>
<organism evidence="4 5">
    <name type="scientific">Arthrobacter echini</name>
    <dbReference type="NCBI Taxonomy" id="1529066"/>
    <lineage>
        <taxon>Bacteria</taxon>
        <taxon>Bacillati</taxon>
        <taxon>Actinomycetota</taxon>
        <taxon>Actinomycetes</taxon>
        <taxon>Micrococcales</taxon>
        <taxon>Micrococcaceae</taxon>
        <taxon>Arthrobacter</taxon>
    </lineage>
</organism>
<dbReference type="PANTHER" id="PTHR43669">
    <property type="entry name" value="5-KETO-D-GLUCONATE 5-REDUCTASE"/>
    <property type="match status" value="1"/>
</dbReference>
<evidence type="ECO:0000313" key="5">
    <source>
        <dbReference type="Proteomes" id="UP000305233"/>
    </source>
</evidence>
<feature type="region of interest" description="Disordered" evidence="3">
    <location>
        <begin position="83"/>
        <end position="122"/>
    </location>
</feature>
<keyword evidence="2" id="KW-0560">Oxidoreductase</keyword>
<gene>
    <name evidence="4" type="ORF">E8P82_07800</name>
</gene>
<reference evidence="4 5" key="1">
    <citation type="submission" date="2019-04" db="EMBL/GenBank/DDBJ databases">
        <authorList>
            <person name="Liu Q."/>
            <person name="Xin Y.-H."/>
        </authorList>
    </citation>
    <scope>NUCLEOTIDE SEQUENCE [LARGE SCALE GENOMIC DNA]</scope>
    <source>
        <strain evidence="4 5">AM23</strain>
    </source>
</reference>
<comment type="similarity">
    <text evidence="1">Belongs to the short-chain dehydrogenases/reductases (SDR) family.</text>
</comment>
<dbReference type="CDD" id="cd05233">
    <property type="entry name" value="SDR_c"/>
    <property type="match status" value="1"/>
</dbReference>
<dbReference type="PANTHER" id="PTHR43669:SF14">
    <property type="entry name" value="OXIDOREDUCTASE"/>
    <property type="match status" value="1"/>
</dbReference>
<dbReference type="SUPFAM" id="SSF51735">
    <property type="entry name" value="NAD(P)-binding Rossmann-fold domains"/>
    <property type="match status" value="1"/>
</dbReference>
<dbReference type="InterPro" id="IPR036291">
    <property type="entry name" value="NAD(P)-bd_dom_sf"/>
</dbReference>
<dbReference type="GO" id="GO:0016491">
    <property type="term" value="F:oxidoreductase activity"/>
    <property type="evidence" value="ECO:0007669"/>
    <property type="project" value="UniProtKB-KW"/>
</dbReference>